<protein>
    <submittedName>
        <fullName evidence="3">TOMM leader peptide-binding protein</fullName>
    </submittedName>
</protein>
<dbReference type="PROSITE" id="PS51664">
    <property type="entry name" value="YCAO"/>
    <property type="match status" value="1"/>
</dbReference>
<gene>
    <name evidence="3" type="ORF">O9H85_05250</name>
</gene>
<keyword evidence="4" id="KW-1185">Reference proteome</keyword>
<dbReference type="RefSeq" id="WP_269880234.1">
    <property type="nucleotide sequence ID" value="NZ_JAQAGZ010000003.1"/>
</dbReference>
<dbReference type="InterPro" id="IPR003776">
    <property type="entry name" value="YcaO-like_dom"/>
</dbReference>
<dbReference type="EMBL" id="JAQAGZ010000003">
    <property type="protein sequence ID" value="MCZ8511835.1"/>
    <property type="molecule type" value="Genomic_DNA"/>
</dbReference>
<organism evidence="3 4">
    <name type="scientific">Paenibacillus gyeongsangnamensis</name>
    <dbReference type="NCBI Taxonomy" id="3388067"/>
    <lineage>
        <taxon>Bacteria</taxon>
        <taxon>Bacillati</taxon>
        <taxon>Bacillota</taxon>
        <taxon>Bacilli</taxon>
        <taxon>Bacillales</taxon>
        <taxon>Paenibacillaceae</taxon>
        <taxon>Paenibacillus</taxon>
    </lineage>
</organism>
<evidence type="ECO:0000256" key="1">
    <source>
        <dbReference type="SAM" id="Coils"/>
    </source>
</evidence>
<dbReference type="PANTHER" id="PTHR37809:SF1">
    <property type="entry name" value="RIBOSOMAL PROTEIN S12 METHYLTHIOTRANSFERASE ACCESSORY FACTOR YCAO"/>
    <property type="match status" value="1"/>
</dbReference>
<dbReference type="SUPFAM" id="SSF69572">
    <property type="entry name" value="Activating enzymes of the ubiquitin-like proteins"/>
    <property type="match status" value="1"/>
</dbReference>
<feature type="coiled-coil region" evidence="1">
    <location>
        <begin position="544"/>
        <end position="571"/>
    </location>
</feature>
<feature type="domain" description="YcaO" evidence="2">
    <location>
        <begin position="265"/>
        <end position="648"/>
    </location>
</feature>
<dbReference type="InterPro" id="IPR027624">
    <property type="entry name" value="TOMM_cyclo_SagD"/>
</dbReference>
<dbReference type="Gene3D" id="3.30.1330.230">
    <property type="match status" value="1"/>
</dbReference>
<sequence>MSAEVVTVFGEGRLAEMVCKELAPEYPIVRRRSFGSGAPGAAGLALVLQDGWNPNAAHMAEEWLAKAGIPWLGAFISFGEGMIGPLVRPGVPGCSRCADSRRLMADGSRRETWGLQQRLASQGGTDRDAWASPSGLLQMAYLLAAEVRSVLSGGNSRLDGRVQYVSLKTLRSSIHSFLPDPSCPVCGDLPDDSRTAASIKLSASPKLAPGTYRCRSMDELKKVLRKDYLDYRMGLLNGTMQDLVSPFADTAVNLPLPGRDEACGGRSHSYAHSEYTGILEGLERHCGLTPRGKRTVVHESYANLGDQALDPAKVGLHTKEQYEQPDFPFITFYPEKPINWVWGYSFLEERPILVPERLAYYSTGRGNDFVFETSNGCALGGTLEEAIFYGMMEVVERDSFLMTWYARLPLPRLDPYSSSDPELALMVDRIEAVAGYEVMLFNSTMEHGIPSVWALARNKKPAGVHLICAAGAHPDPVRAATGAVQEVASLLLTYSEKFEKNREQYVRMLHDSSLVRQMEDHSMLYALPEAEHRLKFLTEAGRPCHAFNQQYRSAEERLDLAEDLKEMLEAFRKLNMDVIVVDQTGPELRRNGLHCVKVLIPGMLPMTFGHHLTRLTGLDRVLHVPWELGYARQPLTPQQLNPYPHPFP</sequence>
<dbReference type="NCBIfam" id="TIGR03604">
    <property type="entry name" value="TOMM_cyclo_SagD"/>
    <property type="match status" value="1"/>
</dbReference>
<accession>A0ABT4Q4N2</accession>
<evidence type="ECO:0000259" key="2">
    <source>
        <dbReference type="PROSITE" id="PS51664"/>
    </source>
</evidence>
<dbReference type="NCBIfam" id="TIGR03882">
    <property type="entry name" value="cyclo_dehyd_2"/>
    <property type="match status" value="1"/>
</dbReference>
<name>A0ABT4Q4N2_9BACL</name>
<proteinExistence type="predicted"/>
<reference evidence="3 4" key="1">
    <citation type="submission" date="2022-12" db="EMBL/GenBank/DDBJ databases">
        <title>Draft genome sequence of Paenibacillus sp. dW9.</title>
        <authorList>
            <person name="Choi E.-W."/>
            <person name="Kim D.-U."/>
        </authorList>
    </citation>
    <scope>NUCLEOTIDE SEQUENCE [LARGE SCALE GENOMIC DNA]</scope>
    <source>
        <strain evidence="4">dW9</strain>
    </source>
</reference>
<evidence type="ECO:0000313" key="3">
    <source>
        <dbReference type="EMBL" id="MCZ8511835.1"/>
    </source>
</evidence>
<dbReference type="InterPro" id="IPR022291">
    <property type="entry name" value="Bacteriocin_synth_cyclodeHase"/>
</dbReference>
<dbReference type="PANTHER" id="PTHR37809">
    <property type="entry name" value="RIBOSOMAL PROTEIN S12 METHYLTHIOTRANSFERASE ACCESSORY FACTOR YCAO"/>
    <property type="match status" value="1"/>
</dbReference>
<keyword evidence="1" id="KW-0175">Coiled coil</keyword>
<dbReference type="InterPro" id="IPR035985">
    <property type="entry name" value="Ubiquitin-activating_enz"/>
</dbReference>
<dbReference type="Gene3D" id="3.30.40.250">
    <property type="match status" value="1"/>
</dbReference>
<comment type="caution">
    <text evidence="3">The sequence shown here is derived from an EMBL/GenBank/DDBJ whole genome shotgun (WGS) entry which is preliminary data.</text>
</comment>
<dbReference type="Pfam" id="PF02624">
    <property type="entry name" value="YcaO"/>
    <property type="match status" value="1"/>
</dbReference>
<dbReference type="Proteomes" id="UP001527882">
    <property type="component" value="Unassembled WGS sequence"/>
</dbReference>
<dbReference type="Gene3D" id="3.30.160.660">
    <property type="match status" value="1"/>
</dbReference>
<dbReference type="Gene3D" id="3.40.50.720">
    <property type="entry name" value="NAD(P)-binding Rossmann-like Domain"/>
    <property type="match status" value="1"/>
</dbReference>
<evidence type="ECO:0000313" key="4">
    <source>
        <dbReference type="Proteomes" id="UP001527882"/>
    </source>
</evidence>